<dbReference type="EMBL" id="JAGXEW010000042">
    <property type="protein sequence ID" value="KAK1153193.1"/>
    <property type="molecule type" value="Genomic_DNA"/>
</dbReference>
<organism evidence="2 3">
    <name type="scientific">Acipenser oxyrinchus oxyrinchus</name>
    <dbReference type="NCBI Taxonomy" id="40147"/>
    <lineage>
        <taxon>Eukaryota</taxon>
        <taxon>Metazoa</taxon>
        <taxon>Chordata</taxon>
        <taxon>Craniata</taxon>
        <taxon>Vertebrata</taxon>
        <taxon>Euteleostomi</taxon>
        <taxon>Actinopterygii</taxon>
        <taxon>Chondrostei</taxon>
        <taxon>Acipenseriformes</taxon>
        <taxon>Acipenseridae</taxon>
        <taxon>Acipenser</taxon>
    </lineage>
</organism>
<keyword evidence="3" id="KW-1185">Reference proteome</keyword>
<keyword evidence="1" id="KW-1133">Transmembrane helix</keyword>
<evidence type="ECO:0000313" key="3">
    <source>
        <dbReference type="Proteomes" id="UP001230051"/>
    </source>
</evidence>
<dbReference type="AlphaFoldDB" id="A0AAD8CPA0"/>
<evidence type="ECO:0000256" key="1">
    <source>
        <dbReference type="SAM" id="Phobius"/>
    </source>
</evidence>
<sequence length="186" mass="21488">MFLFYFRTAGEIIVVSLAQGGPAPCFMQEWCFTYLATGDLDQLALSLDDVTDQEPSQLISKVRLKECTVEFVCVWGAVLFLIPLYIYIYIYICVRAIILHSTVRLTAMLQQVRKGLQLYNFLDIMEQYPDLCHSLFMLGEDDKPDVDFIMMNCVPQLSEKGSTRHTLEIDFLNYFQDFLQKVEHPG</sequence>
<accession>A0AAD8CPA0</accession>
<keyword evidence="1" id="KW-0472">Membrane</keyword>
<feature type="transmembrane region" description="Helical" evidence="1">
    <location>
        <begin position="71"/>
        <end position="92"/>
    </location>
</feature>
<evidence type="ECO:0000313" key="2">
    <source>
        <dbReference type="EMBL" id="KAK1153193.1"/>
    </source>
</evidence>
<gene>
    <name evidence="2" type="ORF">AOXY_G30077</name>
</gene>
<comment type="caution">
    <text evidence="2">The sequence shown here is derived from an EMBL/GenBank/DDBJ whole genome shotgun (WGS) entry which is preliminary data.</text>
</comment>
<name>A0AAD8CPA0_ACIOX</name>
<keyword evidence="1" id="KW-0812">Transmembrane</keyword>
<proteinExistence type="predicted"/>
<dbReference type="Proteomes" id="UP001230051">
    <property type="component" value="Unassembled WGS sequence"/>
</dbReference>
<reference evidence="2" key="1">
    <citation type="submission" date="2022-02" db="EMBL/GenBank/DDBJ databases">
        <title>Atlantic sturgeon de novo genome assembly.</title>
        <authorList>
            <person name="Stock M."/>
            <person name="Klopp C."/>
            <person name="Guiguen Y."/>
            <person name="Cabau C."/>
            <person name="Parinello H."/>
            <person name="Santidrian Yebra-Pimentel E."/>
            <person name="Kuhl H."/>
            <person name="Dirks R.P."/>
            <person name="Guessner J."/>
            <person name="Wuertz S."/>
            <person name="Du K."/>
            <person name="Schartl M."/>
        </authorList>
    </citation>
    <scope>NUCLEOTIDE SEQUENCE</scope>
    <source>
        <strain evidence="2">STURGEONOMICS-FGT-2020</strain>
        <tissue evidence="2">Whole blood</tissue>
    </source>
</reference>
<protein>
    <submittedName>
        <fullName evidence="2">Uncharacterized protein</fullName>
    </submittedName>
</protein>